<reference evidence="2" key="3">
    <citation type="submission" date="2010-09" db="EMBL/GenBank/DDBJ databases">
        <title>Annotation of Gaeumannomyces graminis var. tritici R3-111a-1.</title>
        <authorList>
            <consortium name="The Broad Institute Genome Sequencing Platform"/>
            <person name="Ma L.-J."/>
            <person name="Dead R."/>
            <person name="Young S.K."/>
            <person name="Zeng Q."/>
            <person name="Gargeya S."/>
            <person name="Fitzgerald M."/>
            <person name="Haas B."/>
            <person name="Abouelleil A."/>
            <person name="Alvarado L."/>
            <person name="Arachchi H.M."/>
            <person name="Berlin A."/>
            <person name="Brown A."/>
            <person name="Chapman S.B."/>
            <person name="Chen Z."/>
            <person name="Dunbar C."/>
            <person name="Freedman E."/>
            <person name="Gearin G."/>
            <person name="Gellesch M."/>
            <person name="Goldberg J."/>
            <person name="Griggs A."/>
            <person name="Gujja S."/>
            <person name="Heiman D."/>
            <person name="Howarth C."/>
            <person name="Larson L."/>
            <person name="Lui A."/>
            <person name="MacDonald P.J.P."/>
            <person name="Mehta T."/>
            <person name="Montmayeur A."/>
            <person name="Murphy C."/>
            <person name="Neiman D."/>
            <person name="Pearson M."/>
            <person name="Priest M."/>
            <person name="Roberts A."/>
            <person name="Saif S."/>
            <person name="Shea T."/>
            <person name="Shenoy N."/>
            <person name="Sisk P."/>
            <person name="Stolte C."/>
            <person name="Sykes S."/>
            <person name="Yandava C."/>
            <person name="Wortman J."/>
            <person name="Nusbaum C."/>
            <person name="Birren B."/>
        </authorList>
    </citation>
    <scope>NUCLEOTIDE SEQUENCE</scope>
    <source>
        <strain evidence="2">R3-111a-1</strain>
    </source>
</reference>
<keyword evidence="1" id="KW-0732">Signal</keyword>
<feature type="chain" id="PRO_5015094964" description="Secreted protein" evidence="1">
    <location>
        <begin position="20"/>
        <end position="250"/>
    </location>
</feature>
<reference evidence="3" key="5">
    <citation type="submission" date="2018-04" db="UniProtKB">
        <authorList>
            <consortium name="EnsemblFungi"/>
        </authorList>
    </citation>
    <scope>IDENTIFICATION</scope>
    <source>
        <strain evidence="3">R3-111a-1</strain>
    </source>
</reference>
<reference evidence="4" key="1">
    <citation type="submission" date="2010-07" db="EMBL/GenBank/DDBJ databases">
        <title>The genome sequence of Gaeumannomyces graminis var. tritici strain R3-111a-1.</title>
        <authorList>
            <consortium name="The Broad Institute Genome Sequencing Platform"/>
            <person name="Ma L.-J."/>
            <person name="Dead R."/>
            <person name="Young S."/>
            <person name="Zeng Q."/>
            <person name="Koehrsen M."/>
            <person name="Alvarado L."/>
            <person name="Berlin A."/>
            <person name="Chapman S.B."/>
            <person name="Chen Z."/>
            <person name="Freedman E."/>
            <person name="Gellesch M."/>
            <person name="Goldberg J."/>
            <person name="Griggs A."/>
            <person name="Gujja S."/>
            <person name="Heilman E.R."/>
            <person name="Heiman D."/>
            <person name="Hepburn T."/>
            <person name="Howarth C."/>
            <person name="Jen D."/>
            <person name="Larson L."/>
            <person name="Mehta T."/>
            <person name="Neiman D."/>
            <person name="Pearson M."/>
            <person name="Roberts A."/>
            <person name="Saif S."/>
            <person name="Shea T."/>
            <person name="Shenoy N."/>
            <person name="Sisk P."/>
            <person name="Stolte C."/>
            <person name="Sykes S."/>
            <person name="Walk T."/>
            <person name="White J."/>
            <person name="Yandava C."/>
            <person name="Haas B."/>
            <person name="Nusbaum C."/>
            <person name="Birren B."/>
        </authorList>
    </citation>
    <scope>NUCLEOTIDE SEQUENCE [LARGE SCALE GENOMIC DNA]</scope>
    <source>
        <strain evidence="4">R3-111a-1</strain>
    </source>
</reference>
<dbReference type="EnsemblFungi" id="EJT75041">
    <property type="protein sequence ID" value="EJT75041"/>
    <property type="gene ID" value="GGTG_08879"/>
</dbReference>
<feature type="signal peptide" evidence="1">
    <location>
        <begin position="1"/>
        <end position="19"/>
    </location>
</feature>
<dbReference type="Proteomes" id="UP000006039">
    <property type="component" value="Unassembled WGS sequence"/>
</dbReference>
<proteinExistence type="predicted"/>
<accession>J3P5T9</accession>
<evidence type="ECO:0000313" key="4">
    <source>
        <dbReference type="Proteomes" id="UP000006039"/>
    </source>
</evidence>
<dbReference type="GeneID" id="20349337"/>
<evidence type="ECO:0000313" key="3">
    <source>
        <dbReference type="EnsemblFungi" id="EJT75041"/>
    </source>
</evidence>
<reference evidence="3" key="4">
    <citation type="journal article" date="2015" name="G3 (Bethesda)">
        <title>Genome sequences of three phytopathogenic species of the Magnaporthaceae family of fungi.</title>
        <authorList>
            <person name="Okagaki L.H."/>
            <person name="Nunes C.C."/>
            <person name="Sailsbery J."/>
            <person name="Clay B."/>
            <person name="Brown D."/>
            <person name="John T."/>
            <person name="Oh Y."/>
            <person name="Young N."/>
            <person name="Fitzgerald M."/>
            <person name="Haas B.J."/>
            <person name="Zeng Q."/>
            <person name="Young S."/>
            <person name="Adiconis X."/>
            <person name="Fan L."/>
            <person name="Levin J.Z."/>
            <person name="Mitchell T.K."/>
            <person name="Okubara P.A."/>
            <person name="Farman M.L."/>
            <person name="Kohn L.M."/>
            <person name="Birren B."/>
            <person name="Ma L.-J."/>
            <person name="Dean R.A."/>
        </authorList>
    </citation>
    <scope>NUCLEOTIDE SEQUENCE</scope>
    <source>
        <strain evidence="3">R3-111a-1</strain>
    </source>
</reference>
<dbReference type="EMBL" id="GL385398">
    <property type="protein sequence ID" value="EJT75041.1"/>
    <property type="molecule type" value="Genomic_DNA"/>
</dbReference>
<dbReference type="RefSeq" id="XP_009224985.1">
    <property type="nucleotide sequence ID" value="XM_009226721.1"/>
</dbReference>
<gene>
    <name evidence="3" type="primary">20349337</name>
    <name evidence="2" type="ORF">GGTG_08879</name>
</gene>
<name>J3P5T9_GAET3</name>
<dbReference type="AlphaFoldDB" id="J3P5T9"/>
<reference evidence="2" key="2">
    <citation type="submission" date="2010-07" db="EMBL/GenBank/DDBJ databases">
        <authorList>
            <consortium name="The Broad Institute Genome Sequencing Platform"/>
            <consortium name="Broad Institute Genome Sequencing Center for Infectious Disease"/>
            <person name="Ma L.-J."/>
            <person name="Dead R."/>
            <person name="Young S."/>
            <person name="Zeng Q."/>
            <person name="Koehrsen M."/>
            <person name="Alvarado L."/>
            <person name="Berlin A."/>
            <person name="Chapman S.B."/>
            <person name="Chen Z."/>
            <person name="Freedman E."/>
            <person name="Gellesch M."/>
            <person name="Goldberg J."/>
            <person name="Griggs A."/>
            <person name="Gujja S."/>
            <person name="Heilman E.R."/>
            <person name="Heiman D."/>
            <person name="Hepburn T."/>
            <person name="Howarth C."/>
            <person name="Jen D."/>
            <person name="Larson L."/>
            <person name="Mehta T."/>
            <person name="Neiman D."/>
            <person name="Pearson M."/>
            <person name="Roberts A."/>
            <person name="Saif S."/>
            <person name="Shea T."/>
            <person name="Shenoy N."/>
            <person name="Sisk P."/>
            <person name="Stolte C."/>
            <person name="Sykes S."/>
            <person name="Walk T."/>
            <person name="White J."/>
            <person name="Yandava C."/>
            <person name="Haas B."/>
            <person name="Nusbaum C."/>
            <person name="Birren B."/>
        </authorList>
    </citation>
    <scope>NUCLEOTIDE SEQUENCE</scope>
    <source>
        <strain evidence="2">R3-111a-1</strain>
    </source>
</reference>
<dbReference type="VEuPathDB" id="FungiDB:GGTG_08879"/>
<evidence type="ECO:0000313" key="2">
    <source>
        <dbReference type="EMBL" id="EJT75041.1"/>
    </source>
</evidence>
<dbReference type="HOGENOM" id="CLU_1111468_0_0_1"/>
<evidence type="ECO:0000256" key="1">
    <source>
        <dbReference type="SAM" id="SignalP"/>
    </source>
</evidence>
<keyword evidence="4" id="KW-1185">Reference proteome</keyword>
<protein>
    <recommendedName>
        <fullName evidence="5">Secreted protein</fullName>
    </recommendedName>
</protein>
<organism evidence="2">
    <name type="scientific">Gaeumannomyces tritici (strain R3-111a-1)</name>
    <name type="common">Wheat and barley take-all root rot fungus</name>
    <name type="synonym">Gaeumannomyces graminis var. tritici</name>
    <dbReference type="NCBI Taxonomy" id="644352"/>
    <lineage>
        <taxon>Eukaryota</taxon>
        <taxon>Fungi</taxon>
        <taxon>Dikarya</taxon>
        <taxon>Ascomycota</taxon>
        <taxon>Pezizomycotina</taxon>
        <taxon>Sordariomycetes</taxon>
        <taxon>Sordariomycetidae</taxon>
        <taxon>Magnaporthales</taxon>
        <taxon>Magnaporthaceae</taxon>
        <taxon>Gaeumannomyces</taxon>
    </lineage>
</organism>
<evidence type="ECO:0008006" key="5">
    <source>
        <dbReference type="Google" id="ProtNLM"/>
    </source>
</evidence>
<sequence>MWTCLGIRLVIGVLGALRASRDESGNMVAPARSRLRGLSTDPPPLVSVQVADATQSTASLFAASHSFTERVAGMYGTGDDACSQESAAISLRVLVAHEVPASVIATCRRERGGGRLAGVCSVKWRAGGEQSCLTRTPVPMTGPTEPVPVLVHRRQRARSIALARPASPLHIDPLALVDRGAPHHHPYYPHRPASSRTLGSVHVPPTPLPCAAVAWSGVKPAVKRTLAAVSAAQPPLCDSFMFFLEAPRQH</sequence>